<dbReference type="Pfam" id="PF05686">
    <property type="entry name" value="Glyco_transf_90"/>
    <property type="match status" value="1"/>
</dbReference>
<keyword evidence="1" id="KW-0808">Transferase</keyword>
<evidence type="ECO:0000313" key="3">
    <source>
        <dbReference type="EMBL" id="QHT13766.1"/>
    </source>
</evidence>
<dbReference type="InterPro" id="IPR051091">
    <property type="entry name" value="O-Glucosyltr/Glycosyltrsf_90"/>
</dbReference>
<feature type="domain" description="Glycosyl transferase CAP10" evidence="2">
    <location>
        <begin position="56"/>
        <end position="296"/>
    </location>
</feature>
<dbReference type="EMBL" id="MN739577">
    <property type="protein sequence ID" value="QHT13766.1"/>
    <property type="molecule type" value="Genomic_DNA"/>
</dbReference>
<organism evidence="3">
    <name type="scientific">viral metagenome</name>
    <dbReference type="NCBI Taxonomy" id="1070528"/>
    <lineage>
        <taxon>unclassified sequences</taxon>
        <taxon>metagenomes</taxon>
        <taxon>organismal metagenomes</taxon>
    </lineage>
</organism>
<dbReference type="InterPro" id="IPR006598">
    <property type="entry name" value="CAP10"/>
</dbReference>
<name>A0A6C0D9R5_9ZZZZ</name>
<dbReference type="AlphaFoldDB" id="A0A6C0D9R5"/>
<sequence>MSIIIEDGNIKQTIPENILWDGKFSKALANGPIINFLQIHLPKHSLMVIPRSDGNINRKHKNQYHDVEWDTQIQPYIDYAKQHDKIFILGTLAQEYEEPDINYFYLPLDDDFFKYGVNHFFPPSINWEARSNQLCWCGGCSGYGGLESIRVKFTEKIYDNDPNTNVRLSTWWSENKNIPEHLFSDRIDHNEFFKYKIFFIVDGNVIASNHMYGFASGSIPFMISKAKCWFTDLLIPFVHYIPIKYDLSDLNEKIEWVNENDELAKKIAENAYEFSRTYFSPEYQKEYMKTRIRQLL</sequence>
<dbReference type="PANTHER" id="PTHR12203:SF35">
    <property type="entry name" value="PROTEIN O-GLUCOSYLTRANSFERASE 1"/>
    <property type="match status" value="1"/>
</dbReference>
<proteinExistence type="predicted"/>
<reference evidence="3" key="1">
    <citation type="journal article" date="2020" name="Nature">
        <title>Giant virus diversity and host interactions through global metagenomics.</title>
        <authorList>
            <person name="Schulz F."/>
            <person name="Roux S."/>
            <person name="Paez-Espino D."/>
            <person name="Jungbluth S."/>
            <person name="Walsh D.A."/>
            <person name="Denef V.J."/>
            <person name="McMahon K.D."/>
            <person name="Konstantinidis K.T."/>
            <person name="Eloe-Fadrosh E.A."/>
            <person name="Kyrpides N.C."/>
            <person name="Woyke T."/>
        </authorList>
    </citation>
    <scope>NUCLEOTIDE SEQUENCE</scope>
    <source>
        <strain evidence="3">GVMAG-M-3300023174-134</strain>
    </source>
</reference>
<dbReference type="PANTHER" id="PTHR12203">
    <property type="entry name" value="KDEL LYS-ASP-GLU-LEU CONTAINING - RELATED"/>
    <property type="match status" value="1"/>
</dbReference>
<accession>A0A6C0D9R5</accession>
<protein>
    <recommendedName>
        <fullName evidence="2">Glycosyl transferase CAP10 domain-containing protein</fullName>
    </recommendedName>
</protein>
<evidence type="ECO:0000259" key="2">
    <source>
        <dbReference type="SMART" id="SM00672"/>
    </source>
</evidence>
<evidence type="ECO:0000256" key="1">
    <source>
        <dbReference type="ARBA" id="ARBA00022679"/>
    </source>
</evidence>
<dbReference type="GO" id="GO:0016740">
    <property type="term" value="F:transferase activity"/>
    <property type="evidence" value="ECO:0007669"/>
    <property type="project" value="UniProtKB-KW"/>
</dbReference>
<dbReference type="SMART" id="SM00672">
    <property type="entry name" value="CAP10"/>
    <property type="match status" value="1"/>
</dbReference>